<dbReference type="STRING" id="295108.HT99x_00168"/>
<keyword evidence="3" id="KW-1185">Reference proteome</keyword>
<dbReference type="EMBL" id="LKAJ01000001">
    <property type="protein sequence ID" value="KRG22630.1"/>
    <property type="molecule type" value="Genomic_DNA"/>
</dbReference>
<dbReference type="EMBL" id="LKAJ02000001">
    <property type="protein sequence ID" value="MCS5712005.1"/>
    <property type="molecule type" value="Genomic_DNA"/>
</dbReference>
<name>A0A0Q9YP86_9GAMM</name>
<sequence length="169" mass="18919">MQSDSVAQMQTLCKAYSELLIMENISTRDSMQQINSLLTHAVELLSETIEVNSQKRQMITQDAKLSANVINSIDGANETLTQLINVLNNTTRLVQVEDLVSQITNGVINRTFKVDEAIAMVSNVDLSNEAINNQEFFNKALSQIQLLKSRAMHQPIKQHTLDVGEIDLF</sequence>
<organism evidence="1">
    <name type="scientific">Candidatus Berkiella aquae</name>
    <dbReference type="NCBI Taxonomy" id="295108"/>
    <lineage>
        <taxon>Bacteria</taxon>
        <taxon>Pseudomonadati</taxon>
        <taxon>Pseudomonadota</taxon>
        <taxon>Gammaproteobacteria</taxon>
        <taxon>Candidatus Berkiellales</taxon>
        <taxon>Candidatus Berkiellaceae</taxon>
        <taxon>Candidatus Berkiella</taxon>
    </lineage>
</organism>
<reference evidence="2" key="3">
    <citation type="submission" date="2021-06" db="EMBL/GenBank/DDBJ databases">
        <title>Genomic Description and Analysis of Intracellular Bacteria, Candidatus Berkiella cookevillensis and Candidatus Berkiella aquae.</title>
        <authorList>
            <person name="Kidane D.T."/>
            <person name="Mehari Y.T."/>
            <person name="Rice F.C."/>
            <person name="Arivett B.A."/>
            <person name="Farone A.L."/>
            <person name="Berk S.G."/>
            <person name="Farone M.B."/>
        </authorList>
    </citation>
    <scope>NUCLEOTIDE SEQUENCE</scope>
    <source>
        <strain evidence="2">HT99</strain>
    </source>
</reference>
<evidence type="ECO:0000313" key="3">
    <source>
        <dbReference type="Proteomes" id="UP000051497"/>
    </source>
</evidence>
<gene>
    <name evidence="1" type="ORF">HT99x_00168</name>
    <name evidence="2" type="ORF">HT99x_011230</name>
</gene>
<accession>A0A0Q9YP86</accession>
<protein>
    <submittedName>
        <fullName evidence="1">Uncharacterized protein</fullName>
    </submittedName>
</protein>
<dbReference type="AlphaFoldDB" id="A0A0Q9YP86"/>
<reference evidence="2" key="2">
    <citation type="journal article" date="2016" name="Genome Announc.">
        <title>Draft Genome Sequences of Two Novel Amoeba-Resistant Intranuclear Bacteria, 'Candidatus Berkiella cookevillensis' and 'Candidatus Berkiella aquae'.</title>
        <authorList>
            <person name="Mehari Y.T."/>
            <person name="Arivett B.A."/>
            <person name="Farone A.L."/>
            <person name="Gunderson J.H."/>
            <person name="Farone M.B."/>
        </authorList>
    </citation>
    <scope>NUCLEOTIDE SEQUENCE</scope>
    <source>
        <strain evidence="2">HT99</strain>
    </source>
</reference>
<reference evidence="1" key="1">
    <citation type="submission" date="2015-09" db="EMBL/GenBank/DDBJ databases">
        <title>Draft Genome Sequences of Two Novel Amoeba-resistant Intranuclear Bacteria, Candidatus Berkiella cookevillensis and Candidatus Berkiella aquae.</title>
        <authorList>
            <person name="Mehari Y.T."/>
            <person name="Arivett B.A."/>
            <person name="Farone A.L."/>
            <person name="Gunderson J.H."/>
            <person name="Farone M.B."/>
        </authorList>
    </citation>
    <scope>NUCLEOTIDE SEQUENCE [LARGE SCALE GENOMIC DNA]</scope>
    <source>
        <strain evidence="1">HT99</strain>
    </source>
</reference>
<evidence type="ECO:0000313" key="1">
    <source>
        <dbReference type="EMBL" id="KRG22630.1"/>
    </source>
</evidence>
<evidence type="ECO:0000313" key="2">
    <source>
        <dbReference type="EMBL" id="MCS5712005.1"/>
    </source>
</evidence>
<dbReference type="RefSeq" id="WP_075064825.1">
    <property type="nucleotide sequence ID" value="NZ_LKAJ02000001.1"/>
</dbReference>
<proteinExistence type="predicted"/>
<comment type="caution">
    <text evidence="1">The sequence shown here is derived from an EMBL/GenBank/DDBJ whole genome shotgun (WGS) entry which is preliminary data.</text>
</comment>
<dbReference type="Proteomes" id="UP000051497">
    <property type="component" value="Unassembled WGS sequence"/>
</dbReference>